<keyword evidence="4" id="KW-0063">Aspartyl esterase</keyword>
<feature type="chain" id="PRO_5012184408" evidence="5">
    <location>
        <begin position="28"/>
        <end position="826"/>
    </location>
</feature>
<dbReference type="GO" id="GO:0042545">
    <property type="term" value="P:cell wall modification"/>
    <property type="evidence" value="ECO:0007669"/>
    <property type="project" value="InterPro"/>
</dbReference>
<feature type="signal peptide" evidence="5">
    <location>
        <begin position="1"/>
        <end position="27"/>
    </location>
</feature>
<dbReference type="Gene3D" id="2.60.120.560">
    <property type="entry name" value="Exo-inulinase, domain 1"/>
    <property type="match status" value="1"/>
</dbReference>
<evidence type="ECO:0000256" key="2">
    <source>
        <dbReference type="ARBA" id="ARBA00022729"/>
    </source>
</evidence>
<dbReference type="SUPFAM" id="SSF51126">
    <property type="entry name" value="Pectin lyase-like"/>
    <property type="match status" value="1"/>
</dbReference>
<protein>
    <submittedName>
        <fullName evidence="8">Pectinesterase</fullName>
    </submittedName>
</protein>
<dbReference type="InterPro" id="IPR032812">
    <property type="entry name" value="SbsA_Ig"/>
</dbReference>
<dbReference type="InterPro" id="IPR000070">
    <property type="entry name" value="Pectinesterase_cat"/>
</dbReference>
<dbReference type="AlphaFoldDB" id="A0A1M7YSE4"/>
<sequence>MKLKQHSIRIMMLASLSVPVAFTSVYASDSSELTTSTESICTDTTAYFCEDFSAGNTDNWNLLPETENSFVPDGQFDLVTDQDNTMLRYTAGSKGGVIALVKQEALSKLNSADYYVEAKIRPRKNSTTANKQLYLLGRYQDGNNWYAGALNVQNSTNSTQVEIAVMNEGKLSRVKRVKVPISQGTAGELDGDWHQLRFVMKDQTLTVYFDGDKIASTTDSHFSSQGLIGLWTSNKSFEIDDINIGNADEKPASLTIDSELLEYAADAGDDATTIPVSATTRDGDADTITVTSGDSTIVKAELVDGNIVLTPLSQGKVTVTITTGSGVSKSIHAVIAPAFEMPTATYSFTDQLTPSAQSTSVYEDTTLSVTFDSQPAKGIGSVRIYDADDDTLVDQINVDTDEDNIGYKQLRTIKTHSVRVVGNEVHITPHANVLEQGKTYYVVIPEAAFTDATLAGKTFAGIGRNSNWVFTTRTEKPDVNKTFLVVDDDGSHADFRSVQGAINFVRQYHDTEAPITILVKAGTYEEPIYVYGQKNLTIMGEGRQQTIISYKNNEQLNSGTNARALFLAKNVDLLTLQDLTLKNTTLIGEGHQAEALYFNSNDGRLIAYRSNFISEQDTLMLNGWTWFYKSMVAGNVDFIWGYTHASLFESSEIRTLGDSRGKNNGGYILQARVKDENDKGFVFLNSILTRADSENGYSVADDSVYLARSGGCPGCYDNIAFINTWMDDHIRTTGWLDKPAPTPETATSTAGWREFNSMDMLGYPLDVSKRLEGTYQMTWEDVLTDGYLTRQQIFADYNDGEGWFPYPPVPEYHWHGWMNWFDIIRL</sequence>
<dbReference type="GO" id="GO:0045490">
    <property type="term" value="P:pectin catabolic process"/>
    <property type="evidence" value="ECO:0007669"/>
    <property type="project" value="TreeGrafter"/>
</dbReference>
<proteinExistence type="inferred from homology"/>
<feature type="domain" description="SbsA Ig-like" evidence="7">
    <location>
        <begin position="351"/>
        <end position="472"/>
    </location>
</feature>
<keyword evidence="3" id="KW-0378">Hydrolase</keyword>
<evidence type="ECO:0000256" key="4">
    <source>
        <dbReference type="ARBA" id="ARBA00023085"/>
    </source>
</evidence>
<evidence type="ECO:0000313" key="8">
    <source>
        <dbReference type="EMBL" id="SHO55505.1"/>
    </source>
</evidence>
<dbReference type="EMBL" id="FRFG01000015">
    <property type="protein sequence ID" value="SHO55505.1"/>
    <property type="molecule type" value="Genomic_DNA"/>
</dbReference>
<dbReference type="OrthoDB" id="5592990at2"/>
<dbReference type="InterPro" id="IPR012334">
    <property type="entry name" value="Pectin_lyas_fold"/>
</dbReference>
<dbReference type="InterPro" id="IPR011050">
    <property type="entry name" value="Pectin_lyase_fold/virulence"/>
</dbReference>
<dbReference type="SUPFAM" id="SSF49899">
    <property type="entry name" value="Concanavalin A-like lectins/glucanases"/>
    <property type="match status" value="1"/>
</dbReference>
<accession>A0A1M7YSE4</accession>
<evidence type="ECO:0000256" key="5">
    <source>
        <dbReference type="SAM" id="SignalP"/>
    </source>
</evidence>
<feature type="domain" description="Pectinesterase catalytic" evidence="6">
    <location>
        <begin position="485"/>
        <end position="756"/>
    </location>
</feature>
<keyword evidence="2 5" id="KW-0732">Signal</keyword>
<dbReference type="RefSeq" id="WP_073580567.1">
    <property type="nucleotide sequence ID" value="NZ_AP024897.1"/>
</dbReference>
<reference evidence="9" key="1">
    <citation type="submission" date="2016-12" db="EMBL/GenBank/DDBJ databases">
        <authorList>
            <person name="Rodrigo-Torres L."/>
            <person name="Arahal R.D."/>
            <person name="Lucena T."/>
        </authorList>
    </citation>
    <scope>NUCLEOTIDE SEQUENCE [LARGE SCALE GENOMIC DNA]</scope>
</reference>
<comment type="similarity">
    <text evidence="1">Belongs to the pectinesterase family.</text>
</comment>
<dbReference type="STRING" id="1117707.VQ7734_01241"/>
<dbReference type="PANTHER" id="PTHR31321">
    <property type="entry name" value="ACYL-COA THIOESTER HYDROLASE YBHC-RELATED"/>
    <property type="match status" value="1"/>
</dbReference>
<gene>
    <name evidence="8" type="ORF">VQ7734_01241</name>
</gene>
<dbReference type="Pfam" id="PF13205">
    <property type="entry name" value="Big_5"/>
    <property type="match status" value="1"/>
</dbReference>
<dbReference type="Pfam" id="PF01095">
    <property type="entry name" value="Pectinesterase"/>
    <property type="match status" value="1"/>
</dbReference>
<dbReference type="Gene3D" id="2.160.20.10">
    <property type="entry name" value="Single-stranded right-handed beta-helix, Pectin lyase-like"/>
    <property type="match status" value="1"/>
</dbReference>
<name>A0A1M7YSE4_9VIBR</name>
<evidence type="ECO:0000256" key="3">
    <source>
        <dbReference type="ARBA" id="ARBA00022801"/>
    </source>
</evidence>
<keyword evidence="9" id="KW-1185">Reference proteome</keyword>
<dbReference type="Proteomes" id="UP000184600">
    <property type="component" value="Unassembled WGS sequence"/>
</dbReference>
<evidence type="ECO:0000259" key="6">
    <source>
        <dbReference type="Pfam" id="PF01095"/>
    </source>
</evidence>
<evidence type="ECO:0000313" key="9">
    <source>
        <dbReference type="Proteomes" id="UP000184600"/>
    </source>
</evidence>
<evidence type="ECO:0000256" key="1">
    <source>
        <dbReference type="ARBA" id="ARBA00008891"/>
    </source>
</evidence>
<dbReference type="PANTHER" id="PTHR31321:SF132">
    <property type="entry name" value="PECTINESTERASE CATALYTIC DOMAIN-CONTAINING PROTEIN"/>
    <property type="match status" value="1"/>
</dbReference>
<evidence type="ECO:0000259" key="7">
    <source>
        <dbReference type="Pfam" id="PF13205"/>
    </source>
</evidence>
<dbReference type="GO" id="GO:0030599">
    <property type="term" value="F:pectinesterase activity"/>
    <property type="evidence" value="ECO:0007669"/>
    <property type="project" value="InterPro"/>
</dbReference>
<organism evidence="8 9">
    <name type="scientific">Vibrio quintilis</name>
    <dbReference type="NCBI Taxonomy" id="1117707"/>
    <lineage>
        <taxon>Bacteria</taxon>
        <taxon>Pseudomonadati</taxon>
        <taxon>Pseudomonadota</taxon>
        <taxon>Gammaproteobacteria</taxon>
        <taxon>Vibrionales</taxon>
        <taxon>Vibrionaceae</taxon>
        <taxon>Vibrio</taxon>
    </lineage>
</organism>
<dbReference type="InterPro" id="IPR013320">
    <property type="entry name" value="ConA-like_dom_sf"/>
</dbReference>